<feature type="compositionally biased region" description="Basic and acidic residues" evidence="1">
    <location>
        <begin position="60"/>
        <end position="77"/>
    </location>
</feature>
<feature type="compositionally biased region" description="Basic residues" evidence="1">
    <location>
        <begin position="16"/>
        <end position="30"/>
    </location>
</feature>
<organism evidence="2 3">
    <name type="scientific">Nephila pilipes</name>
    <name type="common">Giant wood spider</name>
    <name type="synonym">Nephila maculata</name>
    <dbReference type="NCBI Taxonomy" id="299642"/>
    <lineage>
        <taxon>Eukaryota</taxon>
        <taxon>Metazoa</taxon>
        <taxon>Ecdysozoa</taxon>
        <taxon>Arthropoda</taxon>
        <taxon>Chelicerata</taxon>
        <taxon>Arachnida</taxon>
        <taxon>Araneae</taxon>
        <taxon>Araneomorphae</taxon>
        <taxon>Entelegynae</taxon>
        <taxon>Araneoidea</taxon>
        <taxon>Nephilidae</taxon>
        <taxon>Nephila</taxon>
    </lineage>
</organism>
<protein>
    <submittedName>
        <fullName evidence="2">Uncharacterized protein</fullName>
    </submittedName>
</protein>
<gene>
    <name evidence="2" type="ORF">NPIL_108771</name>
</gene>
<accession>A0A8X6N2S2</accession>
<evidence type="ECO:0000256" key="1">
    <source>
        <dbReference type="SAM" id="MobiDB-lite"/>
    </source>
</evidence>
<name>A0A8X6N2S2_NEPPI</name>
<evidence type="ECO:0000313" key="3">
    <source>
        <dbReference type="Proteomes" id="UP000887013"/>
    </source>
</evidence>
<dbReference type="EMBL" id="BMAW01053286">
    <property type="protein sequence ID" value="GFS90341.1"/>
    <property type="molecule type" value="Genomic_DNA"/>
</dbReference>
<comment type="caution">
    <text evidence="2">The sequence shown here is derived from an EMBL/GenBank/DDBJ whole genome shotgun (WGS) entry which is preliminary data.</text>
</comment>
<evidence type="ECO:0000313" key="2">
    <source>
        <dbReference type="EMBL" id="GFS90341.1"/>
    </source>
</evidence>
<keyword evidence="3" id="KW-1185">Reference proteome</keyword>
<feature type="region of interest" description="Disordered" evidence="1">
    <location>
        <begin position="1"/>
        <end position="102"/>
    </location>
</feature>
<feature type="compositionally biased region" description="Basic residues" evidence="1">
    <location>
        <begin position="87"/>
        <end position="102"/>
    </location>
</feature>
<proteinExistence type="predicted"/>
<reference evidence="2" key="1">
    <citation type="submission" date="2020-08" db="EMBL/GenBank/DDBJ databases">
        <title>Multicomponent nature underlies the extraordinary mechanical properties of spider dragline silk.</title>
        <authorList>
            <person name="Kono N."/>
            <person name="Nakamura H."/>
            <person name="Mori M."/>
            <person name="Yoshida Y."/>
            <person name="Ohtoshi R."/>
            <person name="Malay A.D."/>
            <person name="Moran D.A.P."/>
            <person name="Tomita M."/>
            <person name="Numata K."/>
            <person name="Arakawa K."/>
        </authorList>
    </citation>
    <scope>NUCLEOTIDE SEQUENCE</scope>
</reference>
<dbReference type="Proteomes" id="UP000887013">
    <property type="component" value="Unassembled WGS sequence"/>
</dbReference>
<dbReference type="AlphaFoldDB" id="A0A8X6N2S2"/>
<sequence>MHGTQVKIKASPSHHEKVHQRKTGRIKTQKKLGIQQTEAGSRKRRHSEDHKARGRSKASQAEEDRFSEAPEGERGEAPWETGETIHKQRRHTSRNTSKRKTH</sequence>